<dbReference type="EMBL" id="CADCWP010000375">
    <property type="protein sequence ID" value="CAA9589311.1"/>
    <property type="molecule type" value="Genomic_DNA"/>
</dbReference>
<name>A0A6J4VWK7_9DEIN</name>
<evidence type="ECO:0000256" key="1">
    <source>
        <dbReference type="ARBA" id="ARBA00010751"/>
    </source>
</evidence>
<dbReference type="Pfam" id="PF01906">
    <property type="entry name" value="YbjQ_1"/>
    <property type="match status" value="1"/>
</dbReference>
<organism evidence="2">
    <name type="scientific">uncultured Truepera sp</name>
    <dbReference type="NCBI Taxonomy" id="543023"/>
    <lineage>
        <taxon>Bacteria</taxon>
        <taxon>Thermotogati</taxon>
        <taxon>Deinococcota</taxon>
        <taxon>Deinococci</taxon>
        <taxon>Trueperales</taxon>
        <taxon>Trueperaceae</taxon>
        <taxon>Truepera</taxon>
        <taxon>environmental samples</taxon>
    </lineage>
</organism>
<gene>
    <name evidence="2" type="ORF">AVDCRST_MAG86-4378</name>
</gene>
<dbReference type="InterPro" id="IPR002765">
    <property type="entry name" value="UPF0145_YbjQ-like"/>
</dbReference>
<dbReference type="PANTHER" id="PTHR34068">
    <property type="entry name" value="UPF0145 PROTEIN YBJQ"/>
    <property type="match status" value="1"/>
</dbReference>
<proteinExistence type="inferred from homology"/>
<evidence type="ECO:0000313" key="2">
    <source>
        <dbReference type="EMBL" id="CAA9589311.1"/>
    </source>
</evidence>
<evidence type="ECO:0008006" key="3">
    <source>
        <dbReference type="Google" id="ProtNLM"/>
    </source>
</evidence>
<dbReference type="InterPro" id="IPR035439">
    <property type="entry name" value="UPF0145_dom_sf"/>
</dbReference>
<comment type="similarity">
    <text evidence="1">Belongs to the UPF0145 family.</text>
</comment>
<dbReference type="AlphaFoldDB" id="A0A6J4VWK7"/>
<dbReference type="Gene3D" id="3.30.110.70">
    <property type="entry name" value="Hypothetical protein apc22750. Chain B"/>
    <property type="match status" value="1"/>
</dbReference>
<accession>A0A6J4VWK7</accession>
<reference evidence="2" key="1">
    <citation type="submission" date="2020-02" db="EMBL/GenBank/DDBJ databases">
        <authorList>
            <person name="Meier V. D."/>
        </authorList>
    </citation>
    <scope>NUCLEOTIDE SEQUENCE</scope>
    <source>
        <strain evidence="2">AVDCRST_MAG86</strain>
    </source>
</reference>
<sequence>MLYTPETLPHEVELGELLTVCTVSAANIVKDVRENLRNLVGGEMKHYEALIEKTLERALKKLEAKAAVGGYDGVLGVKIANPKVVEGGVEIIVYGNGFHYK</sequence>
<dbReference type="PANTHER" id="PTHR34068:SF2">
    <property type="entry name" value="UPF0145 PROTEIN SCO3412"/>
    <property type="match status" value="1"/>
</dbReference>
<dbReference type="SUPFAM" id="SSF117782">
    <property type="entry name" value="YbjQ-like"/>
    <property type="match status" value="1"/>
</dbReference>
<protein>
    <recommendedName>
        <fullName evidence="3">Heavy metal-binding domain-containing protein</fullName>
    </recommendedName>
</protein>